<feature type="transmembrane region" description="Helical" evidence="10">
    <location>
        <begin position="386"/>
        <end position="405"/>
    </location>
</feature>
<feature type="transmembrane region" description="Helical" evidence="10">
    <location>
        <begin position="72"/>
        <end position="98"/>
    </location>
</feature>
<evidence type="ECO:0000256" key="4">
    <source>
        <dbReference type="ARBA" id="ARBA00022679"/>
    </source>
</evidence>
<dbReference type="Pfam" id="PF03062">
    <property type="entry name" value="MBOAT"/>
    <property type="match status" value="1"/>
</dbReference>
<feature type="transmembrane region" description="Helical" evidence="10">
    <location>
        <begin position="29"/>
        <end position="60"/>
    </location>
</feature>
<dbReference type="EMBL" id="CP002959">
    <property type="protein sequence ID" value="AFM10833.1"/>
    <property type="molecule type" value="Genomic_DNA"/>
</dbReference>
<proteinExistence type="inferred from homology"/>
<dbReference type="InterPro" id="IPR004299">
    <property type="entry name" value="MBOAT_fam"/>
</dbReference>
<evidence type="ECO:0000256" key="6">
    <source>
        <dbReference type="ARBA" id="ARBA00022989"/>
    </source>
</evidence>
<feature type="transmembrane region" description="Helical" evidence="10">
    <location>
        <begin position="6"/>
        <end position="22"/>
    </location>
</feature>
<feature type="transmembrane region" description="Helical" evidence="10">
    <location>
        <begin position="417"/>
        <end position="436"/>
    </location>
</feature>
<dbReference type="HOGENOM" id="CLU_025255_0_0_12"/>
<keyword evidence="8 9" id="KW-0012">Acyltransferase</keyword>
<evidence type="ECO:0000256" key="5">
    <source>
        <dbReference type="ARBA" id="ARBA00022692"/>
    </source>
</evidence>
<name>I4B0M6_TURPD</name>
<evidence type="ECO:0000256" key="9">
    <source>
        <dbReference type="PIRNR" id="PIRNR016636"/>
    </source>
</evidence>
<dbReference type="InterPro" id="IPR051085">
    <property type="entry name" value="MB_O-acyltransferase"/>
</dbReference>
<dbReference type="InterPro" id="IPR024194">
    <property type="entry name" value="Ac/AlaTfrase_AlgI/DltB"/>
</dbReference>
<keyword evidence="3 9" id="KW-1003">Cell membrane</keyword>
<keyword evidence="4 9" id="KW-0808">Transferase</keyword>
<organism evidence="11 12">
    <name type="scientific">Turneriella parva (strain ATCC BAA-1111 / DSM 21527 / NCTC 11395 / H)</name>
    <name type="common">Leptospira parva</name>
    <dbReference type="NCBI Taxonomy" id="869212"/>
    <lineage>
        <taxon>Bacteria</taxon>
        <taxon>Pseudomonadati</taxon>
        <taxon>Spirochaetota</taxon>
        <taxon>Spirochaetia</taxon>
        <taxon>Leptospirales</taxon>
        <taxon>Leptospiraceae</taxon>
        <taxon>Turneriella</taxon>
    </lineage>
</organism>
<dbReference type="PIRSF" id="PIRSF016636">
    <property type="entry name" value="AlgI_DltB"/>
    <property type="match status" value="1"/>
</dbReference>
<dbReference type="PANTHER" id="PTHR13285:SF23">
    <property type="entry name" value="TEICHOIC ACID D-ALANYLTRANSFERASE"/>
    <property type="match status" value="1"/>
</dbReference>
<dbReference type="STRING" id="869212.Turpa_0171"/>
<evidence type="ECO:0000256" key="2">
    <source>
        <dbReference type="ARBA" id="ARBA00010323"/>
    </source>
</evidence>
<evidence type="ECO:0000256" key="7">
    <source>
        <dbReference type="ARBA" id="ARBA00023136"/>
    </source>
</evidence>
<dbReference type="PIRSF" id="PIRSF500217">
    <property type="entry name" value="AlgI"/>
    <property type="match status" value="1"/>
</dbReference>
<feature type="transmembrane region" description="Helical" evidence="10">
    <location>
        <begin position="110"/>
        <end position="128"/>
    </location>
</feature>
<dbReference type="Proteomes" id="UP000006048">
    <property type="component" value="Chromosome"/>
</dbReference>
<accession>I4B0M6</accession>
<evidence type="ECO:0000256" key="1">
    <source>
        <dbReference type="ARBA" id="ARBA00004651"/>
    </source>
</evidence>
<dbReference type="RefSeq" id="WP_014801354.1">
    <property type="nucleotide sequence ID" value="NC_018020.1"/>
</dbReference>
<dbReference type="InterPro" id="IPR028362">
    <property type="entry name" value="AlgI"/>
</dbReference>
<evidence type="ECO:0000256" key="10">
    <source>
        <dbReference type="SAM" id="Phobius"/>
    </source>
</evidence>
<protein>
    <submittedName>
        <fullName evidence="11">Membrane bound O-acyl transferase MBOAT family protein</fullName>
    </submittedName>
</protein>
<gene>
    <name evidence="11" type="ordered locus">Turpa_0171</name>
</gene>
<dbReference type="KEGG" id="tpx:Turpa_0171"/>
<dbReference type="GO" id="GO:0005886">
    <property type="term" value="C:plasma membrane"/>
    <property type="evidence" value="ECO:0007669"/>
    <property type="project" value="UniProtKB-SubCell"/>
</dbReference>
<feature type="transmembrane region" description="Helical" evidence="10">
    <location>
        <begin position="299"/>
        <end position="324"/>
    </location>
</feature>
<sequence>MNFLSLAFLAFFIASFVIYWNLPQRLRVGFLILASLFYYGFYSPAFLAHFVLVILINFLIAQKLAAGRSRPLVIAAVSLNILHLAFFKYFNSAIALLLPPGTANPETLKVVMPLAISFYTFQFISFQVDTYRGQVEKPEAARFALYMLFFPHLISGPILRSSDFYRAVGNPVASREMQTRGLYLICLGLVKKLFIADVLGYLINSVYKSPGDYGSTDALLAILGYSAQIYCDFSGFIDLARGMAKLFGYDMPNNFRSPYFSTSFSELWTRWHITLSVFIREYIYFALGGNRVSQPRQYFNLMVAMVLSGIWHGETINFLIWGALHGIYLTLEKLVKLGKTPANRYTWALRNLWVITGWSFAFVFFRAPDLATALAVISQVFVLKSAALTVWLVLLLIAATWLVQYLEHRRENLLQLVLPRAAWVLPVMLLVIYFLISRIQIPSEAFIYVQF</sequence>
<keyword evidence="6 10" id="KW-1133">Transmembrane helix</keyword>
<feature type="transmembrane region" description="Helical" evidence="10">
    <location>
        <begin position="344"/>
        <end position="365"/>
    </location>
</feature>
<evidence type="ECO:0000256" key="8">
    <source>
        <dbReference type="ARBA" id="ARBA00023315"/>
    </source>
</evidence>
<feature type="transmembrane region" description="Helical" evidence="10">
    <location>
        <begin position="181"/>
        <end position="203"/>
    </location>
</feature>
<evidence type="ECO:0000313" key="12">
    <source>
        <dbReference type="Proteomes" id="UP000006048"/>
    </source>
</evidence>
<dbReference type="OrthoDB" id="315074at2"/>
<keyword evidence="7 9" id="KW-0472">Membrane</keyword>
<keyword evidence="5 10" id="KW-0812">Transmembrane</keyword>
<dbReference type="GO" id="GO:0016746">
    <property type="term" value="F:acyltransferase activity"/>
    <property type="evidence" value="ECO:0007669"/>
    <property type="project" value="UniProtKB-KW"/>
</dbReference>
<evidence type="ECO:0000313" key="11">
    <source>
        <dbReference type="EMBL" id="AFM10833.1"/>
    </source>
</evidence>
<evidence type="ECO:0000256" key="3">
    <source>
        <dbReference type="ARBA" id="ARBA00022475"/>
    </source>
</evidence>
<reference evidence="11 12" key="1">
    <citation type="submission" date="2012-06" db="EMBL/GenBank/DDBJ databases">
        <title>The complete chromosome of genome of Turneriella parva DSM 21527.</title>
        <authorList>
            <consortium name="US DOE Joint Genome Institute (JGI-PGF)"/>
            <person name="Lucas S."/>
            <person name="Han J."/>
            <person name="Lapidus A."/>
            <person name="Bruce D."/>
            <person name="Goodwin L."/>
            <person name="Pitluck S."/>
            <person name="Peters L."/>
            <person name="Kyrpides N."/>
            <person name="Mavromatis K."/>
            <person name="Ivanova N."/>
            <person name="Mikhailova N."/>
            <person name="Chertkov O."/>
            <person name="Detter J.C."/>
            <person name="Tapia R."/>
            <person name="Han C."/>
            <person name="Land M."/>
            <person name="Hauser L."/>
            <person name="Markowitz V."/>
            <person name="Cheng J.-F."/>
            <person name="Hugenholtz P."/>
            <person name="Woyke T."/>
            <person name="Wu D."/>
            <person name="Gronow S."/>
            <person name="Wellnitz S."/>
            <person name="Brambilla E."/>
            <person name="Klenk H.-P."/>
            <person name="Eisen J.A."/>
        </authorList>
    </citation>
    <scope>NUCLEOTIDE SEQUENCE [LARGE SCALE GENOMIC DNA]</scope>
    <source>
        <strain evidence="12">ATCC BAA-1111 / DSM 21527 / NCTC 11395 / H</strain>
    </source>
</reference>
<keyword evidence="12" id="KW-1185">Reference proteome</keyword>
<dbReference type="AlphaFoldDB" id="I4B0M6"/>
<comment type="subcellular location">
    <subcellularLocation>
        <location evidence="1">Cell membrane</location>
        <topology evidence="1">Multi-pass membrane protein</topology>
    </subcellularLocation>
</comment>
<dbReference type="PATRIC" id="fig|869212.3.peg.129"/>
<dbReference type="GO" id="GO:0042121">
    <property type="term" value="P:alginic acid biosynthetic process"/>
    <property type="evidence" value="ECO:0007669"/>
    <property type="project" value="InterPro"/>
</dbReference>
<dbReference type="PANTHER" id="PTHR13285">
    <property type="entry name" value="ACYLTRANSFERASE"/>
    <property type="match status" value="1"/>
</dbReference>
<comment type="similarity">
    <text evidence="2 9">Belongs to the membrane-bound acyltransferase family.</text>
</comment>